<dbReference type="CDD" id="cd16922">
    <property type="entry name" value="HATPase_EvgS-ArcB-TorS-like"/>
    <property type="match status" value="1"/>
</dbReference>
<dbReference type="FunFam" id="1.10.287.130:FF:000002">
    <property type="entry name" value="Two-component osmosensing histidine kinase"/>
    <property type="match status" value="1"/>
</dbReference>
<dbReference type="InterPro" id="IPR035965">
    <property type="entry name" value="PAS-like_dom_sf"/>
</dbReference>
<dbReference type="SUPFAM" id="SSF52172">
    <property type="entry name" value="CheY-like"/>
    <property type="match status" value="2"/>
</dbReference>
<feature type="domain" description="Histidine kinase" evidence="19">
    <location>
        <begin position="280"/>
        <end position="502"/>
    </location>
</feature>
<dbReference type="Gene3D" id="3.30.450.20">
    <property type="entry name" value="PAS domain"/>
    <property type="match status" value="1"/>
</dbReference>
<dbReference type="InterPro" id="IPR001789">
    <property type="entry name" value="Sig_transdc_resp-reg_receiver"/>
</dbReference>
<dbReference type="EMBL" id="CP036433">
    <property type="protein sequence ID" value="QDU94439.1"/>
    <property type="molecule type" value="Genomic_DNA"/>
</dbReference>
<feature type="modified residue" description="4-aspartylphosphate" evidence="16">
    <location>
        <position position="579"/>
    </location>
</feature>
<evidence type="ECO:0000256" key="18">
    <source>
        <dbReference type="SAM" id="Phobius"/>
    </source>
</evidence>
<keyword evidence="9" id="KW-0067">ATP-binding</keyword>
<dbReference type="AlphaFoldDB" id="A0A518DRH6"/>
<evidence type="ECO:0000256" key="17">
    <source>
        <dbReference type="SAM" id="Coils"/>
    </source>
</evidence>
<feature type="transmembrane region" description="Helical" evidence="18">
    <location>
        <begin position="35"/>
        <end position="63"/>
    </location>
</feature>
<evidence type="ECO:0000256" key="15">
    <source>
        <dbReference type="PROSITE-ProRule" id="PRU00110"/>
    </source>
</evidence>
<dbReference type="InterPro" id="IPR000014">
    <property type="entry name" value="PAS"/>
</dbReference>
<evidence type="ECO:0000256" key="12">
    <source>
        <dbReference type="ARBA" id="ARBA00023136"/>
    </source>
</evidence>
<dbReference type="Gene3D" id="3.40.50.2300">
    <property type="match status" value="2"/>
</dbReference>
<keyword evidence="17" id="KW-0175">Coiled coil</keyword>
<evidence type="ECO:0000256" key="11">
    <source>
        <dbReference type="ARBA" id="ARBA00023012"/>
    </source>
</evidence>
<evidence type="ECO:0000259" key="19">
    <source>
        <dbReference type="PROSITE" id="PS50109"/>
    </source>
</evidence>
<dbReference type="GO" id="GO:0000155">
    <property type="term" value="F:phosphorelay sensor kinase activity"/>
    <property type="evidence" value="ECO:0007669"/>
    <property type="project" value="InterPro"/>
</dbReference>
<dbReference type="CDD" id="cd00156">
    <property type="entry name" value="REC"/>
    <property type="match status" value="1"/>
</dbReference>
<organism evidence="23 24">
    <name type="scientific">Lignipirellula cremea</name>
    <dbReference type="NCBI Taxonomy" id="2528010"/>
    <lineage>
        <taxon>Bacteria</taxon>
        <taxon>Pseudomonadati</taxon>
        <taxon>Planctomycetota</taxon>
        <taxon>Planctomycetia</taxon>
        <taxon>Pirellulales</taxon>
        <taxon>Pirellulaceae</taxon>
        <taxon>Lignipirellula</taxon>
    </lineage>
</organism>
<comment type="subcellular location">
    <subcellularLocation>
        <location evidence="2">Membrane</location>
        <topology evidence="2">Multi-pass membrane protein</topology>
    </subcellularLocation>
</comment>
<dbReference type="EC" id="2.7.13.3" evidence="3"/>
<dbReference type="SUPFAM" id="SSF55874">
    <property type="entry name" value="ATPase domain of HSP90 chaperone/DNA topoisomerase II/histidine kinase"/>
    <property type="match status" value="1"/>
</dbReference>
<dbReference type="Pfam" id="PF13188">
    <property type="entry name" value="PAS_8"/>
    <property type="match status" value="1"/>
</dbReference>
<dbReference type="Pfam" id="PF01627">
    <property type="entry name" value="Hpt"/>
    <property type="match status" value="1"/>
</dbReference>
<dbReference type="Pfam" id="PF00512">
    <property type="entry name" value="HisKA"/>
    <property type="match status" value="1"/>
</dbReference>
<evidence type="ECO:0000256" key="1">
    <source>
        <dbReference type="ARBA" id="ARBA00000085"/>
    </source>
</evidence>
<evidence type="ECO:0000256" key="14">
    <source>
        <dbReference type="ARBA" id="ARBA00068150"/>
    </source>
</evidence>
<dbReference type="Pfam" id="PF02518">
    <property type="entry name" value="HATPase_c"/>
    <property type="match status" value="1"/>
</dbReference>
<dbReference type="PANTHER" id="PTHR45339:SF5">
    <property type="entry name" value="HISTIDINE KINASE"/>
    <property type="match status" value="1"/>
</dbReference>
<dbReference type="InterPro" id="IPR004358">
    <property type="entry name" value="Sig_transdc_His_kin-like_C"/>
</dbReference>
<dbReference type="InterPro" id="IPR011006">
    <property type="entry name" value="CheY-like_superfamily"/>
</dbReference>
<feature type="domain" description="Response regulatory" evidence="20">
    <location>
        <begin position="672"/>
        <end position="790"/>
    </location>
</feature>
<evidence type="ECO:0000313" key="23">
    <source>
        <dbReference type="EMBL" id="QDU94439.1"/>
    </source>
</evidence>
<feature type="domain" description="HPt" evidence="22">
    <location>
        <begin position="837"/>
        <end position="930"/>
    </location>
</feature>
<evidence type="ECO:0000256" key="4">
    <source>
        <dbReference type="ARBA" id="ARBA00022553"/>
    </source>
</evidence>
<dbReference type="CDD" id="cd00082">
    <property type="entry name" value="HisKA"/>
    <property type="match status" value="1"/>
</dbReference>
<dbReference type="PROSITE" id="PS50112">
    <property type="entry name" value="PAS"/>
    <property type="match status" value="1"/>
</dbReference>
<dbReference type="GO" id="GO:0005886">
    <property type="term" value="C:plasma membrane"/>
    <property type="evidence" value="ECO:0007669"/>
    <property type="project" value="UniProtKB-SubCell"/>
</dbReference>
<dbReference type="InterPro" id="IPR036890">
    <property type="entry name" value="HATPase_C_sf"/>
</dbReference>
<reference evidence="23 24" key="1">
    <citation type="submission" date="2019-02" db="EMBL/GenBank/DDBJ databases">
        <title>Deep-cultivation of Planctomycetes and their phenomic and genomic characterization uncovers novel biology.</title>
        <authorList>
            <person name="Wiegand S."/>
            <person name="Jogler M."/>
            <person name="Boedeker C."/>
            <person name="Pinto D."/>
            <person name="Vollmers J."/>
            <person name="Rivas-Marin E."/>
            <person name="Kohn T."/>
            <person name="Peeters S.H."/>
            <person name="Heuer A."/>
            <person name="Rast P."/>
            <person name="Oberbeckmann S."/>
            <person name="Bunk B."/>
            <person name="Jeske O."/>
            <person name="Meyerdierks A."/>
            <person name="Storesund J.E."/>
            <person name="Kallscheuer N."/>
            <person name="Luecker S."/>
            <person name="Lage O.M."/>
            <person name="Pohl T."/>
            <person name="Merkel B.J."/>
            <person name="Hornburger P."/>
            <person name="Mueller R.-W."/>
            <person name="Bruemmer F."/>
            <person name="Labrenz M."/>
            <person name="Spormann A.M."/>
            <person name="Op den Camp H."/>
            <person name="Overmann J."/>
            <person name="Amann R."/>
            <person name="Jetten M.S.M."/>
            <person name="Mascher T."/>
            <person name="Medema M.H."/>
            <person name="Devos D.P."/>
            <person name="Kaster A.-K."/>
            <person name="Ovreas L."/>
            <person name="Rohde M."/>
            <person name="Galperin M.Y."/>
            <person name="Jogler C."/>
        </authorList>
    </citation>
    <scope>NUCLEOTIDE SEQUENCE [LARGE SCALE GENOMIC DNA]</scope>
    <source>
        <strain evidence="23 24">Pla85_3_4</strain>
    </source>
</reference>
<dbReference type="Gene3D" id="1.10.287.130">
    <property type="match status" value="1"/>
</dbReference>
<dbReference type="Gene3D" id="3.30.565.10">
    <property type="entry name" value="Histidine kinase-like ATPase, C-terminal domain"/>
    <property type="match status" value="1"/>
</dbReference>
<dbReference type="PROSITE" id="PS50109">
    <property type="entry name" value="HIS_KIN"/>
    <property type="match status" value="1"/>
</dbReference>
<dbReference type="RefSeq" id="WP_145052855.1">
    <property type="nucleotide sequence ID" value="NZ_CP036433.1"/>
</dbReference>
<sequence length="933" mass="102438">MRKIWINFGVPFLAVLAAWLVTLILSPWDGGHRPFIVLSAAVLVSAWSGGLVSGLMALGMAIVVGSIQLYEPRADTAAIIPDVVHLALFVFQGLLISVICATLRSTRQNAIDAQQQAEDAFQQSQVTVGHLQRVRDDLRTTEGRLTRLVEANIIGVYVGDYEGGIQMANERFLEMTGWEAQSLSEGKLNWRAMTPPEFEACDSAALEELERLGRCQPYEKELRTRSGERIPVLLGAAEFQDQLICFALDLSEQKKTSDELRQAKQRAEESNRAKSEFLANTSHELRTPMNAIIGMTSLALQEEDLSPLVRDYLETVEESADLLLRLLNDVLDFSKIEAGKLELEDAEFEVAEVFSDTVKAHSIAAAEKGLELVCRVHADVPRLLIGDSARLKQMASNLVSNSIKFTEQGEVVVRVHVKSETKTKVLLHVTVTDTGIGISSDAQKKIFAPFTQADSSTTRRFGGTGLGLSIVAEVATLMGGRTWLESTLGSGSRFHFTCALRKAPEETPKFPTMTRNLLARLYELPMLVVDDNPSHLEIMGETLASWSIRPELASSAAIAMELLEQKAAAGEQFAVVFVDALMPEVDGFTLIDRIVKNPRFSAKTILMLSSADRQTFAGRLAACPATGFLDKPIAQSNLLDAIVTALDGRDSRQVSPDASDDLGRTTSERPMRVLVVEDTPANQKVVRAILARRGHAIEIAQNGREAIDQVKSNDYDVVLMDVQMPTMDGFQATEAIRQMSRRDKASIPIVAMTAHAMQGDRERCLAAGMDGYISKPLNAQHLLETVESFGRRLRSDPTETSNGDSHILVRTPHEETMSDADEVAINLDAAMVRLGNDRTLLNEMIGFYLDDAPELMARIELGLQQADAASIERAAHSLKGLSANFDAVAVSQSSFQIERMASSQELQSAKSVLPVLKRQVSQLMERLQQEIGR</sequence>
<keyword evidence="4 16" id="KW-0597">Phosphoprotein</keyword>
<dbReference type="SMART" id="SM00091">
    <property type="entry name" value="PAS"/>
    <property type="match status" value="1"/>
</dbReference>
<dbReference type="InterPro" id="IPR003661">
    <property type="entry name" value="HisK_dim/P_dom"/>
</dbReference>
<evidence type="ECO:0000259" key="21">
    <source>
        <dbReference type="PROSITE" id="PS50112"/>
    </source>
</evidence>
<evidence type="ECO:0000256" key="9">
    <source>
        <dbReference type="ARBA" id="ARBA00022840"/>
    </source>
</evidence>
<evidence type="ECO:0000256" key="7">
    <source>
        <dbReference type="ARBA" id="ARBA00022741"/>
    </source>
</evidence>
<evidence type="ECO:0000256" key="5">
    <source>
        <dbReference type="ARBA" id="ARBA00022679"/>
    </source>
</evidence>
<dbReference type="SUPFAM" id="SSF47384">
    <property type="entry name" value="Homodimeric domain of signal transducing histidine kinase"/>
    <property type="match status" value="1"/>
</dbReference>
<accession>A0A518DRH6</accession>
<comment type="subunit">
    <text evidence="13">At low DSF concentrations, interacts with RpfF.</text>
</comment>
<gene>
    <name evidence="23" type="primary">barA_1</name>
    <name evidence="23" type="ORF">Pla8534_22290</name>
</gene>
<evidence type="ECO:0000256" key="6">
    <source>
        <dbReference type="ARBA" id="ARBA00022692"/>
    </source>
</evidence>
<dbReference type="Gene3D" id="1.20.120.620">
    <property type="entry name" value="Backbone structure of the membrane domain of e. Coli histidine kinase receptor kdpd"/>
    <property type="match status" value="1"/>
</dbReference>
<feature type="transmembrane region" description="Helical" evidence="18">
    <location>
        <begin position="83"/>
        <end position="103"/>
    </location>
</feature>
<dbReference type="SMART" id="SM00073">
    <property type="entry name" value="HPT"/>
    <property type="match status" value="1"/>
</dbReference>
<dbReference type="InterPro" id="IPR038318">
    <property type="entry name" value="KdpD_sf"/>
</dbReference>
<evidence type="ECO:0000259" key="20">
    <source>
        <dbReference type="PROSITE" id="PS50110"/>
    </source>
</evidence>
<evidence type="ECO:0000256" key="8">
    <source>
        <dbReference type="ARBA" id="ARBA00022777"/>
    </source>
</evidence>
<evidence type="ECO:0000259" key="22">
    <source>
        <dbReference type="PROSITE" id="PS50894"/>
    </source>
</evidence>
<keyword evidence="10 18" id="KW-1133">Transmembrane helix</keyword>
<dbReference type="KEGG" id="lcre:Pla8534_22290"/>
<dbReference type="CDD" id="cd00130">
    <property type="entry name" value="PAS"/>
    <property type="match status" value="1"/>
</dbReference>
<feature type="coiled-coil region" evidence="17">
    <location>
        <begin position="250"/>
        <end position="280"/>
    </location>
</feature>
<dbReference type="InterPro" id="IPR008207">
    <property type="entry name" value="Sig_transdc_His_kin_Hpt_dom"/>
</dbReference>
<keyword evidence="7" id="KW-0547">Nucleotide-binding</keyword>
<name>A0A518DRH6_9BACT</name>
<keyword evidence="11" id="KW-0902">Two-component regulatory system</keyword>
<dbReference type="Pfam" id="PF13493">
    <property type="entry name" value="DUF4118"/>
    <property type="match status" value="1"/>
</dbReference>
<dbReference type="PRINTS" id="PR00344">
    <property type="entry name" value="BCTRLSENSOR"/>
</dbReference>
<dbReference type="SMART" id="SM00448">
    <property type="entry name" value="REC"/>
    <property type="match status" value="2"/>
</dbReference>
<feature type="modified residue" description="Phosphohistidine" evidence="15">
    <location>
        <position position="876"/>
    </location>
</feature>
<dbReference type="InterPro" id="IPR005467">
    <property type="entry name" value="His_kinase_dom"/>
</dbReference>
<dbReference type="InterPro" id="IPR003594">
    <property type="entry name" value="HATPase_dom"/>
</dbReference>
<dbReference type="PANTHER" id="PTHR45339">
    <property type="entry name" value="HYBRID SIGNAL TRANSDUCTION HISTIDINE KINASE J"/>
    <property type="match status" value="1"/>
</dbReference>
<proteinExistence type="predicted"/>
<dbReference type="FunFam" id="3.30.565.10:FF:000010">
    <property type="entry name" value="Sensor histidine kinase RcsC"/>
    <property type="match status" value="1"/>
</dbReference>
<dbReference type="InterPro" id="IPR025201">
    <property type="entry name" value="KdpD_TM"/>
</dbReference>
<evidence type="ECO:0000256" key="10">
    <source>
        <dbReference type="ARBA" id="ARBA00022989"/>
    </source>
</evidence>
<keyword evidence="12 18" id="KW-0472">Membrane</keyword>
<feature type="modified residue" description="4-aspartylphosphate" evidence="16">
    <location>
        <position position="721"/>
    </location>
</feature>
<protein>
    <recommendedName>
        <fullName evidence="14">Sensory/regulatory protein RpfC</fullName>
        <ecNumber evidence="3">2.7.13.3</ecNumber>
    </recommendedName>
</protein>
<evidence type="ECO:0000256" key="13">
    <source>
        <dbReference type="ARBA" id="ARBA00064003"/>
    </source>
</evidence>
<dbReference type="SMART" id="SM00388">
    <property type="entry name" value="HisKA"/>
    <property type="match status" value="1"/>
</dbReference>
<feature type="domain" description="Response regulatory" evidence="20">
    <location>
        <begin position="525"/>
        <end position="646"/>
    </location>
</feature>
<dbReference type="InterPro" id="IPR036641">
    <property type="entry name" value="HPT_dom_sf"/>
</dbReference>
<keyword evidence="24" id="KW-1185">Reference proteome</keyword>
<dbReference type="CDD" id="cd00088">
    <property type="entry name" value="HPT"/>
    <property type="match status" value="1"/>
</dbReference>
<dbReference type="PROSITE" id="PS50110">
    <property type="entry name" value="RESPONSE_REGULATORY"/>
    <property type="match status" value="2"/>
</dbReference>
<dbReference type="Proteomes" id="UP000317648">
    <property type="component" value="Chromosome"/>
</dbReference>
<dbReference type="Gene3D" id="1.20.120.160">
    <property type="entry name" value="HPT domain"/>
    <property type="match status" value="1"/>
</dbReference>
<keyword evidence="5 23" id="KW-0808">Transferase</keyword>
<dbReference type="CDD" id="cd17546">
    <property type="entry name" value="REC_hyHK_CKI1_RcsC-like"/>
    <property type="match status" value="1"/>
</dbReference>
<dbReference type="SMART" id="SM00387">
    <property type="entry name" value="HATPase_c"/>
    <property type="match status" value="1"/>
</dbReference>
<keyword evidence="6 18" id="KW-0812">Transmembrane</keyword>
<evidence type="ECO:0000256" key="16">
    <source>
        <dbReference type="PROSITE-ProRule" id="PRU00169"/>
    </source>
</evidence>
<evidence type="ECO:0000256" key="3">
    <source>
        <dbReference type="ARBA" id="ARBA00012438"/>
    </source>
</evidence>
<dbReference type="InterPro" id="IPR036097">
    <property type="entry name" value="HisK_dim/P_sf"/>
</dbReference>
<dbReference type="SUPFAM" id="SSF55785">
    <property type="entry name" value="PYP-like sensor domain (PAS domain)"/>
    <property type="match status" value="1"/>
</dbReference>
<keyword evidence="8 23" id="KW-0418">Kinase</keyword>
<dbReference type="NCBIfam" id="TIGR00229">
    <property type="entry name" value="sensory_box"/>
    <property type="match status" value="1"/>
</dbReference>
<evidence type="ECO:0000313" key="24">
    <source>
        <dbReference type="Proteomes" id="UP000317648"/>
    </source>
</evidence>
<dbReference type="SUPFAM" id="SSF47226">
    <property type="entry name" value="Histidine-containing phosphotransfer domain, HPT domain"/>
    <property type="match status" value="1"/>
</dbReference>
<dbReference type="OrthoDB" id="9762493at2"/>
<evidence type="ECO:0000256" key="2">
    <source>
        <dbReference type="ARBA" id="ARBA00004141"/>
    </source>
</evidence>
<dbReference type="Pfam" id="PF00072">
    <property type="entry name" value="Response_reg"/>
    <property type="match status" value="2"/>
</dbReference>
<comment type="catalytic activity">
    <reaction evidence="1">
        <text>ATP + protein L-histidine = ADP + protein N-phospho-L-histidine.</text>
        <dbReference type="EC" id="2.7.13.3"/>
    </reaction>
</comment>
<dbReference type="PROSITE" id="PS50894">
    <property type="entry name" value="HPT"/>
    <property type="match status" value="1"/>
</dbReference>
<feature type="transmembrane region" description="Helical" evidence="18">
    <location>
        <begin position="6"/>
        <end position="28"/>
    </location>
</feature>
<dbReference type="GO" id="GO:0005524">
    <property type="term" value="F:ATP binding"/>
    <property type="evidence" value="ECO:0007669"/>
    <property type="project" value="UniProtKB-KW"/>
</dbReference>
<feature type="domain" description="PAS" evidence="21">
    <location>
        <begin position="141"/>
        <end position="183"/>
    </location>
</feature>